<dbReference type="PATRIC" id="fig|1121865.3.peg.1733"/>
<dbReference type="RefSeq" id="WP_016183899.1">
    <property type="nucleotide sequence ID" value="NZ_JXKI01000003.1"/>
</dbReference>
<dbReference type="eggNOG" id="COG1582">
    <property type="taxonomic scope" value="Bacteria"/>
</dbReference>
<proteinExistence type="predicted"/>
<evidence type="ECO:0008006" key="3">
    <source>
        <dbReference type="Google" id="ProtNLM"/>
    </source>
</evidence>
<reference evidence="1 2" key="1">
    <citation type="submission" date="2013-03" db="EMBL/GenBank/DDBJ databases">
        <title>The Genome Sequence of Enterococcus columbae ATCC_51263 (PacBio/Illumina hybrid assembly).</title>
        <authorList>
            <consortium name="The Broad Institute Genomics Platform"/>
            <consortium name="The Broad Institute Genome Sequencing Center for Infectious Disease"/>
            <person name="Earl A."/>
            <person name="Russ C."/>
            <person name="Gilmore M."/>
            <person name="Surin D."/>
            <person name="Walker B."/>
            <person name="Young S."/>
            <person name="Zeng Q."/>
            <person name="Gargeya S."/>
            <person name="Fitzgerald M."/>
            <person name="Haas B."/>
            <person name="Abouelleil A."/>
            <person name="Allen A.W."/>
            <person name="Alvarado L."/>
            <person name="Arachchi H.M."/>
            <person name="Berlin A.M."/>
            <person name="Chapman S.B."/>
            <person name="Gainer-Dewar J."/>
            <person name="Goldberg J."/>
            <person name="Griggs A."/>
            <person name="Gujja S."/>
            <person name="Hansen M."/>
            <person name="Howarth C."/>
            <person name="Imamovic A."/>
            <person name="Ireland A."/>
            <person name="Larimer J."/>
            <person name="McCowan C."/>
            <person name="Murphy C."/>
            <person name="Pearson M."/>
            <person name="Poon T.W."/>
            <person name="Priest M."/>
            <person name="Roberts A."/>
            <person name="Saif S."/>
            <person name="Shea T."/>
            <person name="Sisk P."/>
            <person name="Sykes S."/>
            <person name="Wortman J."/>
            <person name="Nusbaum C."/>
            <person name="Birren B."/>
        </authorList>
    </citation>
    <scope>NUCLEOTIDE SEQUENCE [LARGE SCALE GENOMIC DNA]</scope>
    <source>
        <strain evidence="1 2">ATCC 51263</strain>
    </source>
</reference>
<accession>S0KLB5</accession>
<evidence type="ECO:0000313" key="1">
    <source>
        <dbReference type="EMBL" id="EOW83986.1"/>
    </source>
</evidence>
<dbReference type="OrthoDB" id="9799862at2"/>
<protein>
    <recommendedName>
        <fullName evidence="3">Flagellar protein FlbD</fullName>
    </recommendedName>
</protein>
<dbReference type="InterPro" id="IPR009384">
    <property type="entry name" value="SwrD-like"/>
</dbReference>
<name>S0KLB5_9ENTE</name>
<sequence length="73" mass="8553">MIKLTGITGKIFYLNPDLIYRMEEVPDTTITLVDGKSLVVKEEAFTVVQRIIHYRRQTYHQPVEELINKDCVE</sequence>
<gene>
    <name evidence="1" type="ORF">I568_01433</name>
</gene>
<dbReference type="AlphaFoldDB" id="S0KLB5"/>
<evidence type="ECO:0000313" key="2">
    <source>
        <dbReference type="Proteomes" id="UP000014113"/>
    </source>
</evidence>
<dbReference type="EMBL" id="ASWJ01000006">
    <property type="protein sequence ID" value="EOW83986.1"/>
    <property type="molecule type" value="Genomic_DNA"/>
</dbReference>
<dbReference type="STRING" id="1121865.OMW_01790"/>
<keyword evidence="2" id="KW-1185">Reference proteome</keyword>
<dbReference type="Proteomes" id="UP000014113">
    <property type="component" value="Unassembled WGS sequence"/>
</dbReference>
<organism evidence="1 2">
    <name type="scientific">Enterococcus columbae DSM 7374 = ATCC 51263</name>
    <dbReference type="NCBI Taxonomy" id="1121865"/>
    <lineage>
        <taxon>Bacteria</taxon>
        <taxon>Bacillati</taxon>
        <taxon>Bacillota</taxon>
        <taxon>Bacilli</taxon>
        <taxon>Lactobacillales</taxon>
        <taxon>Enterococcaceae</taxon>
        <taxon>Enterococcus</taxon>
    </lineage>
</organism>
<dbReference type="PANTHER" id="PTHR39185:SF1">
    <property type="entry name" value="SWARMING MOTILITY PROTEIN SWRD"/>
    <property type="match status" value="1"/>
</dbReference>
<dbReference type="Pfam" id="PF06289">
    <property type="entry name" value="FlbD"/>
    <property type="match status" value="1"/>
</dbReference>
<comment type="caution">
    <text evidence="1">The sequence shown here is derived from an EMBL/GenBank/DDBJ whole genome shotgun (WGS) entry which is preliminary data.</text>
</comment>
<dbReference type="PANTHER" id="PTHR39185">
    <property type="entry name" value="SWARMING MOTILITY PROTEIN SWRD"/>
    <property type="match status" value="1"/>
</dbReference>